<comment type="caution">
    <text evidence="1">The sequence shown here is derived from an EMBL/GenBank/DDBJ whole genome shotgun (WGS) entry which is preliminary data.</text>
</comment>
<dbReference type="Proteomes" id="UP000315440">
    <property type="component" value="Unassembled WGS sequence"/>
</dbReference>
<gene>
    <name evidence="1" type="ORF">Mal64_21090</name>
</gene>
<keyword evidence="2" id="KW-1185">Reference proteome</keyword>
<proteinExistence type="predicted"/>
<dbReference type="OrthoDB" id="285411at2"/>
<organism evidence="1 2">
    <name type="scientific">Pseudobythopirellula maris</name>
    <dbReference type="NCBI Taxonomy" id="2527991"/>
    <lineage>
        <taxon>Bacteria</taxon>
        <taxon>Pseudomonadati</taxon>
        <taxon>Planctomycetota</taxon>
        <taxon>Planctomycetia</taxon>
        <taxon>Pirellulales</taxon>
        <taxon>Lacipirellulaceae</taxon>
        <taxon>Pseudobythopirellula</taxon>
    </lineage>
</organism>
<accession>A0A5C5ZMC8</accession>
<dbReference type="PANTHER" id="PTHR39180:SF2">
    <property type="entry name" value="DUF1641 DOMAIN-CONTAINING PROTEIN"/>
    <property type="match status" value="1"/>
</dbReference>
<evidence type="ECO:0000313" key="2">
    <source>
        <dbReference type="Proteomes" id="UP000315440"/>
    </source>
</evidence>
<evidence type="ECO:0008006" key="3">
    <source>
        <dbReference type="Google" id="ProtNLM"/>
    </source>
</evidence>
<dbReference type="AlphaFoldDB" id="A0A5C5ZMC8"/>
<reference evidence="1 2" key="1">
    <citation type="submission" date="2019-02" db="EMBL/GenBank/DDBJ databases">
        <title>Deep-cultivation of Planctomycetes and their phenomic and genomic characterization uncovers novel biology.</title>
        <authorList>
            <person name="Wiegand S."/>
            <person name="Jogler M."/>
            <person name="Boedeker C."/>
            <person name="Pinto D."/>
            <person name="Vollmers J."/>
            <person name="Rivas-Marin E."/>
            <person name="Kohn T."/>
            <person name="Peeters S.H."/>
            <person name="Heuer A."/>
            <person name="Rast P."/>
            <person name="Oberbeckmann S."/>
            <person name="Bunk B."/>
            <person name="Jeske O."/>
            <person name="Meyerdierks A."/>
            <person name="Storesund J.E."/>
            <person name="Kallscheuer N."/>
            <person name="Luecker S."/>
            <person name="Lage O.M."/>
            <person name="Pohl T."/>
            <person name="Merkel B.J."/>
            <person name="Hornburger P."/>
            <person name="Mueller R.-W."/>
            <person name="Bruemmer F."/>
            <person name="Labrenz M."/>
            <person name="Spormann A.M."/>
            <person name="Op Den Camp H."/>
            <person name="Overmann J."/>
            <person name="Amann R."/>
            <person name="Jetten M.S.M."/>
            <person name="Mascher T."/>
            <person name="Medema M.H."/>
            <person name="Devos D.P."/>
            <person name="Kaster A.-K."/>
            <person name="Ovreas L."/>
            <person name="Rohde M."/>
            <person name="Galperin M.Y."/>
            <person name="Jogler C."/>
        </authorList>
    </citation>
    <scope>NUCLEOTIDE SEQUENCE [LARGE SCALE GENOMIC DNA]</scope>
    <source>
        <strain evidence="1 2">Mal64</strain>
    </source>
</reference>
<name>A0A5C5ZMC8_9BACT</name>
<sequence>MTDDPAILNSSRHDPAAEEVSRRLVAQLEELNGRLAKLDRLQESFETFGAVACDVLDERAQGLGETGSGADERLAGLTQLAERLTRRDTLSALVALADRAPELERLAALVDSAPDLVATLIDVIDEWARRCGEEGLDVAEALRSGLRTALWLGQRISEVELERLGFLLRSDVLDPSALQVVGNAATALVQCQRDACEAPSPRRAGAFASLRSLSDPKTQQSIAFALQFSRAFGELVGQPCSNSSPTPKDSE</sequence>
<dbReference type="EMBL" id="SJPQ01000002">
    <property type="protein sequence ID" value="TWT88624.1"/>
    <property type="molecule type" value="Genomic_DNA"/>
</dbReference>
<dbReference type="PANTHER" id="PTHR39180">
    <property type="match status" value="1"/>
</dbReference>
<dbReference type="RefSeq" id="WP_146399842.1">
    <property type="nucleotide sequence ID" value="NZ_SJPQ01000002.1"/>
</dbReference>
<evidence type="ECO:0000313" key="1">
    <source>
        <dbReference type="EMBL" id="TWT88624.1"/>
    </source>
</evidence>
<protein>
    <recommendedName>
        <fullName evidence="3">DUF1641 domain-containing protein</fullName>
    </recommendedName>
</protein>